<dbReference type="InterPro" id="IPR011766">
    <property type="entry name" value="TPP_enzyme_TPP-bd"/>
</dbReference>
<dbReference type="Pfam" id="PF00205">
    <property type="entry name" value="TPP_enzyme_M"/>
    <property type="match status" value="1"/>
</dbReference>
<accession>B4QEK6</accession>
<feature type="domain" description="Thiamine pyrophosphate enzyme central" evidence="12">
    <location>
        <begin position="167"/>
        <end position="294"/>
    </location>
</feature>
<dbReference type="FunFam" id="3.40.50.1220:FF:000006">
    <property type="entry name" value="2-hydroxyacyl-CoA lyase 1"/>
    <property type="match status" value="1"/>
</dbReference>
<evidence type="ECO:0000256" key="1">
    <source>
        <dbReference type="ARBA" id="ARBA00001964"/>
    </source>
</evidence>
<dbReference type="InterPro" id="IPR012000">
    <property type="entry name" value="Thiamin_PyroP_enz_cen_dom"/>
</dbReference>
<keyword evidence="4" id="KW-0460">Magnesium</keyword>
<dbReference type="PANTHER" id="PTHR43710:SF2">
    <property type="entry name" value="2-HYDROXYACYL-COA LYASE 1"/>
    <property type="match status" value="1"/>
</dbReference>
<evidence type="ECO:0000259" key="12">
    <source>
        <dbReference type="Pfam" id="PF00205"/>
    </source>
</evidence>
<evidence type="ECO:0000256" key="2">
    <source>
        <dbReference type="ARBA" id="ARBA00007812"/>
    </source>
</evidence>
<evidence type="ECO:0000256" key="7">
    <source>
        <dbReference type="ARBA" id="ARBA00044451"/>
    </source>
</evidence>
<comment type="catalytic activity">
    <reaction evidence="7">
        <text>a 2-hydroxy-3-methyl fatty acyl-CoA = a 2-methyl-branched fatty aldehyde + formyl-CoA</text>
        <dbReference type="Rhea" id="RHEA:25375"/>
        <dbReference type="ChEBI" id="CHEBI:49188"/>
        <dbReference type="ChEBI" id="CHEBI:57376"/>
        <dbReference type="ChEBI" id="CHEBI:58783"/>
        <dbReference type="EC" id="4.1.2.63"/>
    </reaction>
    <physiologicalReaction direction="left-to-right" evidence="7">
        <dbReference type="Rhea" id="RHEA:25376"/>
    </physiologicalReaction>
</comment>
<reference evidence="15 16" key="1">
    <citation type="journal article" date="2007" name="Nature">
        <title>Evolution of genes and genomes on the Drosophila phylogeny.</title>
        <authorList>
            <consortium name="Drosophila 12 Genomes Consortium"/>
            <person name="Clark A.G."/>
            <person name="Eisen M.B."/>
            <person name="Smith D.R."/>
            <person name="Bergman C.M."/>
            <person name="Oliver B."/>
            <person name="Markow T.A."/>
            <person name="Kaufman T.C."/>
            <person name="Kellis M."/>
            <person name="Gelbart W."/>
            <person name="Iyer V.N."/>
            <person name="Pollard D.A."/>
            <person name="Sackton T.B."/>
            <person name="Larracuente A.M."/>
            <person name="Singh N.D."/>
            <person name="Abad J.P."/>
            <person name="Abt D.N."/>
            <person name="Adryan B."/>
            <person name="Aguade M."/>
            <person name="Akashi H."/>
            <person name="Anderson W.W."/>
            <person name="Aquadro C.F."/>
            <person name="Ardell D.H."/>
            <person name="Arguello R."/>
            <person name="Artieri C.G."/>
            <person name="Barbash D.A."/>
            <person name="Barker D."/>
            <person name="Barsanti P."/>
            <person name="Batterham P."/>
            <person name="Batzoglou S."/>
            <person name="Begun D."/>
            <person name="Bhutkar A."/>
            <person name="Blanco E."/>
            <person name="Bosak S.A."/>
            <person name="Bradley R.K."/>
            <person name="Brand A.D."/>
            <person name="Brent M.R."/>
            <person name="Brooks A.N."/>
            <person name="Brown R.H."/>
            <person name="Butlin R.K."/>
            <person name="Caggese C."/>
            <person name="Calvi B.R."/>
            <person name="Bernardo de Carvalho A."/>
            <person name="Caspi A."/>
            <person name="Castrezana S."/>
            <person name="Celniker S.E."/>
            <person name="Chang J.L."/>
            <person name="Chapple C."/>
            <person name="Chatterji S."/>
            <person name="Chinwalla A."/>
            <person name="Civetta A."/>
            <person name="Clifton S.W."/>
            <person name="Comeron J.M."/>
            <person name="Costello J.C."/>
            <person name="Coyne J.A."/>
            <person name="Daub J."/>
            <person name="David R.G."/>
            <person name="Delcher A.L."/>
            <person name="Delehaunty K."/>
            <person name="Do C.B."/>
            <person name="Ebling H."/>
            <person name="Edwards K."/>
            <person name="Eickbush T."/>
            <person name="Evans J.D."/>
            <person name="Filipski A."/>
            <person name="Findeiss S."/>
            <person name="Freyhult E."/>
            <person name="Fulton L."/>
            <person name="Fulton R."/>
            <person name="Garcia A.C."/>
            <person name="Gardiner A."/>
            <person name="Garfield D.A."/>
            <person name="Garvin B.E."/>
            <person name="Gibson G."/>
            <person name="Gilbert D."/>
            <person name="Gnerre S."/>
            <person name="Godfrey J."/>
            <person name="Good R."/>
            <person name="Gotea V."/>
            <person name="Gravely B."/>
            <person name="Greenberg A.J."/>
            <person name="Griffiths-Jones S."/>
            <person name="Gross S."/>
            <person name="Guigo R."/>
            <person name="Gustafson E.A."/>
            <person name="Haerty W."/>
            <person name="Hahn M.W."/>
            <person name="Halligan D.L."/>
            <person name="Halpern A.L."/>
            <person name="Halter G.M."/>
            <person name="Han M.V."/>
            <person name="Heger A."/>
            <person name="Hillier L."/>
            <person name="Hinrichs A.S."/>
            <person name="Holmes I."/>
            <person name="Hoskins R.A."/>
            <person name="Hubisz M.J."/>
            <person name="Hultmark D."/>
            <person name="Huntley M.A."/>
            <person name="Jaffe D.B."/>
            <person name="Jagadeeshan S."/>
            <person name="Jeck W.R."/>
            <person name="Johnson J."/>
            <person name="Jones C.D."/>
            <person name="Jordan W.C."/>
            <person name="Karpen G.H."/>
            <person name="Kataoka E."/>
            <person name="Keightley P.D."/>
            <person name="Kheradpour P."/>
            <person name="Kirkness E.F."/>
            <person name="Koerich L.B."/>
            <person name="Kristiansen K."/>
            <person name="Kudrna D."/>
            <person name="Kulathinal R.J."/>
            <person name="Kumar S."/>
            <person name="Kwok R."/>
            <person name="Lander E."/>
            <person name="Langley C.H."/>
            <person name="Lapoint R."/>
            <person name="Lazzaro B.P."/>
            <person name="Lee S.J."/>
            <person name="Levesque L."/>
            <person name="Li R."/>
            <person name="Lin C.F."/>
            <person name="Lin M.F."/>
            <person name="Lindblad-Toh K."/>
            <person name="Llopart A."/>
            <person name="Long M."/>
            <person name="Low L."/>
            <person name="Lozovsky E."/>
            <person name="Lu J."/>
            <person name="Luo M."/>
            <person name="Machado C.A."/>
            <person name="Makalowski W."/>
            <person name="Marzo M."/>
            <person name="Matsuda M."/>
            <person name="Matzkin L."/>
            <person name="McAllister B."/>
            <person name="McBride C.S."/>
            <person name="McKernan B."/>
            <person name="McKernan K."/>
            <person name="Mendez-Lago M."/>
            <person name="Minx P."/>
            <person name="Mollenhauer M.U."/>
            <person name="Montooth K."/>
            <person name="Mount S.M."/>
            <person name="Mu X."/>
            <person name="Myers E."/>
            <person name="Negre B."/>
            <person name="Newfeld S."/>
            <person name="Nielsen R."/>
            <person name="Noor M.A."/>
            <person name="O'Grady P."/>
            <person name="Pachter L."/>
            <person name="Papaceit M."/>
            <person name="Parisi M.J."/>
            <person name="Parisi M."/>
            <person name="Parts L."/>
            <person name="Pedersen J.S."/>
            <person name="Pesole G."/>
            <person name="Phillippy A.M."/>
            <person name="Ponting C.P."/>
            <person name="Pop M."/>
            <person name="Porcelli D."/>
            <person name="Powell J.R."/>
            <person name="Prohaska S."/>
            <person name="Pruitt K."/>
            <person name="Puig M."/>
            <person name="Quesneville H."/>
            <person name="Ram K.R."/>
            <person name="Rand D."/>
            <person name="Rasmussen M.D."/>
            <person name="Reed L.K."/>
            <person name="Reenan R."/>
            <person name="Reily A."/>
            <person name="Remington K.A."/>
            <person name="Rieger T.T."/>
            <person name="Ritchie M.G."/>
            <person name="Robin C."/>
            <person name="Rogers Y.H."/>
            <person name="Rohde C."/>
            <person name="Rozas J."/>
            <person name="Rubenfield M.J."/>
            <person name="Ruiz A."/>
            <person name="Russo S."/>
            <person name="Salzberg S.L."/>
            <person name="Sanchez-Gracia A."/>
            <person name="Saranga D.J."/>
            <person name="Sato H."/>
            <person name="Schaeffer S.W."/>
            <person name="Schatz M.C."/>
            <person name="Schlenke T."/>
            <person name="Schwartz R."/>
            <person name="Segarra C."/>
            <person name="Singh R.S."/>
            <person name="Sirot L."/>
            <person name="Sirota M."/>
            <person name="Sisneros N.B."/>
            <person name="Smith C.D."/>
            <person name="Smith T.F."/>
            <person name="Spieth J."/>
            <person name="Stage D.E."/>
            <person name="Stark A."/>
            <person name="Stephan W."/>
            <person name="Strausberg R.L."/>
            <person name="Strempel S."/>
            <person name="Sturgill D."/>
            <person name="Sutton G."/>
            <person name="Sutton G.G."/>
            <person name="Tao W."/>
            <person name="Teichmann S."/>
            <person name="Tobari Y.N."/>
            <person name="Tomimura Y."/>
            <person name="Tsolas J.M."/>
            <person name="Valente V.L."/>
            <person name="Venter E."/>
            <person name="Venter J.C."/>
            <person name="Vicario S."/>
            <person name="Vieira F.G."/>
            <person name="Vilella A.J."/>
            <person name="Villasante A."/>
            <person name="Walenz B."/>
            <person name="Wang J."/>
            <person name="Wasserman M."/>
            <person name="Watts T."/>
            <person name="Wilson D."/>
            <person name="Wilson R.K."/>
            <person name="Wing R.A."/>
            <person name="Wolfner M.F."/>
            <person name="Wong A."/>
            <person name="Wong G.K."/>
            <person name="Wu C.I."/>
            <person name="Wu G."/>
            <person name="Yamamoto D."/>
            <person name="Yang H.P."/>
            <person name="Yang S.P."/>
            <person name="Yorke J.A."/>
            <person name="Yoshida K."/>
            <person name="Zdobnov E."/>
            <person name="Zhang P."/>
            <person name="Zhang Y."/>
            <person name="Zimin A.V."/>
            <person name="Baldwin J."/>
            <person name="Abdouelleil A."/>
            <person name="Abdulkadir J."/>
            <person name="Abebe A."/>
            <person name="Abera B."/>
            <person name="Abreu J."/>
            <person name="Acer S.C."/>
            <person name="Aftuck L."/>
            <person name="Alexander A."/>
            <person name="An P."/>
            <person name="Anderson E."/>
            <person name="Anderson S."/>
            <person name="Arachi H."/>
            <person name="Azer M."/>
            <person name="Bachantsang P."/>
            <person name="Barry A."/>
            <person name="Bayul T."/>
            <person name="Berlin A."/>
            <person name="Bessette D."/>
            <person name="Bloom T."/>
            <person name="Blye J."/>
            <person name="Boguslavskiy L."/>
            <person name="Bonnet C."/>
            <person name="Boukhgalter B."/>
            <person name="Bourzgui I."/>
            <person name="Brown A."/>
            <person name="Cahill P."/>
            <person name="Channer S."/>
            <person name="Cheshatsang Y."/>
            <person name="Chuda L."/>
            <person name="Citroen M."/>
            <person name="Collymore A."/>
            <person name="Cooke P."/>
            <person name="Costello M."/>
            <person name="D'Aco K."/>
            <person name="Daza R."/>
            <person name="De Haan G."/>
            <person name="DeGray S."/>
            <person name="DeMaso C."/>
            <person name="Dhargay N."/>
            <person name="Dooley K."/>
            <person name="Dooley E."/>
            <person name="Doricent M."/>
            <person name="Dorje P."/>
            <person name="Dorjee K."/>
            <person name="Dupes A."/>
            <person name="Elong R."/>
            <person name="Falk J."/>
            <person name="Farina A."/>
            <person name="Faro S."/>
            <person name="Ferguson D."/>
            <person name="Fisher S."/>
            <person name="Foley C.D."/>
            <person name="Franke A."/>
            <person name="Friedrich D."/>
            <person name="Gadbois L."/>
            <person name="Gearin G."/>
            <person name="Gearin C.R."/>
            <person name="Giannoukos G."/>
            <person name="Goode T."/>
            <person name="Graham J."/>
            <person name="Grandbois E."/>
            <person name="Grewal S."/>
            <person name="Gyaltsen K."/>
            <person name="Hafez N."/>
            <person name="Hagos B."/>
            <person name="Hall J."/>
            <person name="Henson C."/>
            <person name="Hollinger A."/>
            <person name="Honan T."/>
            <person name="Huard M.D."/>
            <person name="Hughes L."/>
            <person name="Hurhula B."/>
            <person name="Husby M.E."/>
            <person name="Kamat A."/>
            <person name="Kanga B."/>
            <person name="Kashin S."/>
            <person name="Khazanovich D."/>
            <person name="Kisner P."/>
            <person name="Lance K."/>
            <person name="Lara M."/>
            <person name="Lee W."/>
            <person name="Lennon N."/>
            <person name="Letendre F."/>
            <person name="LeVine R."/>
            <person name="Lipovsky A."/>
            <person name="Liu X."/>
            <person name="Liu J."/>
            <person name="Liu S."/>
            <person name="Lokyitsang T."/>
            <person name="Lokyitsang Y."/>
            <person name="Lubonja R."/>
            <person name="Lui A."/>
            <person name="MacDonald P."/>
            <person name="Magnisalis V."/>
            <person name="Maru K."/>
            <person name="Matthews C."/>
            <person name="McCusker W."/>
            <person name="McDonough S."/>
            <person name="Mehta T."/>
            <person name="Meldrim J."/>
            <person name="Meneus L."/>
            <person name="Mihai O."/>
            <person name="Mihalev A."/>
            <person name="Mihova T."/>
            <person name="Mittelman R."/>
            <person name="Mlenga V."/>
            <person name="Montmayeur A."/>
            <person name="Mulrain L."/>
            <person name="Navidi A."/>
            <person name="Naylor J."/>
            <person name="Negash T."/>
            <person name="Nguyen T."/>
            <person name="Nguyen N."/>
            <person name="Nicol R."/>
            <person name="Norbu C."/>
            <person name="Norbu N."/>
            <person name="Novod N."/>
            <person name="O'Neill B."/>
            <person name="Osman S."/>
            <person name="Markiewicz E."/>
            <person name="Oyono O.L."/>
            <person name="Patti C."/>
            <person name="Phunkhang P."/>
            <person name="Pierre F."/>
            <person name="Priest M."/>
            <person name="Raghuraman S."/>
            <person name="Rege F."/>
            <person name="Reyes R."/>
            <person name="Rise C."/>
            <person name="Rogov P."/>
            <person name="Ross K."/>
            <person name="Ryan E."/>
            <person name="Settipalli S."/>
            <person name="Shea T."/>
            <person name="Sherpa N."/>
            <person name="Shi L."/>
            <person name="Shih D."/>
            <person name="Sparrow T."/>
            <person name="Spaulding J."/>
            <person name="Stalker J."/>
            <person name="Stange-Thomann N."/>
            <person name="Stavropoulos S."/>
            <person name="Stone C."/>
            <person name="Strader C."/>
            <person name="Tesfaye S."/>
            <person name="Thomson T."/>
            <person name="Thoulutsang Y."/>
            <person name="Thoulutsang D."/>
            <person name="Topham K."/>
            <person name="Topping I."/>
            <person name="Tsamla T."/>
            <person name="Vassiliev H."/>
            <person name="Vo A."/>
            <person name="Wangchuk T."/>
            <person name="Wangdi T."/>
            <person name="Weiand M."/>
            <person name="Wilkinson J."/>
            <person name="Wilson A."/>
            <person name="Yadav S."/>
            <person name="Young G."/>
            <person name="Yu Q."/>
            <person name="Zembek L."/>
            <person name="Zhong D."/>
            <person name="Zimmer A."/>
            <person name="Zwirko Z."/>
            <person name="Jaffe D.B."/>
            <person name="Alvarez P."/>
            <person name="Brockman W."/>
            <person name="Butler J."/>
            <person name="Chin C."/>
            <person name="Gnerre S."/>
            <person name="Grabherr M."/>
            <person name="Kleber M."/>
            <person name="Mauceli E."/>
            <person name="MacCallum I."/>
        </authorList>
    </citation>
    <scope>NUCLEOTIDE SEQUENCE [LARGE SCALE GENOMIC DNA]</scope>
    <source>
        <strain evidence="16">white501</strain>
    </source>
</reference>
<dbReference type="SMR" id="B4QEK6"/>
<dbReference type="GO" id="GO:0106359">
    <property type="term" value="F:2-hydroxyacyl-CoA lyase activity"/>
    <property type="evidence" value="ECO:0007669"/>
    <property type="project" value="UniProtKB-EC"/>
</dbReference>
<dbReference type="Gene3D" id="3.40.50.1220">
    <property type="entry name" value="TPP-binding domain"/>
    <property type="match status" value="1"/>
</dbReference>
<evidence type="ECO:0000313" key="15">
    <source>
        <dbReference type="EMBL" id="EDX07880.1"/>
    </source>
</evidence>
<comment type="catalytic activity">
    <reaction evidence="8">
        <text>an (R)-2-hydroxy-long-chain-fatty acyl-CoA = a long-chain fatty aldehyde + formyl-CoA</text>
        <dbReference type="Rhea" id="RHEA:67444"/>
        <dbReference type="ChEBI" id="CHEBI:17176"/>
        <dbReference type="ChEBI" id="CHEBI:57376"/>
        <dbReference type="ChEBI" id="CHEBI:170012"/>
        <dbReference type="EC" id="4.1.2.63"/>
    </reaction>
    <physiologicalReaction direction="left-to-right" evidence="8">
        <dbReference type="Rhea" id="RHEA:67445"/>
    </physiologicalReaction>
</comment>
<dbReference type="InterPro" id="IPR029035">
    <property type="entry name" value="DHS-like_NAD/FAD-binding_dom"/>
</dbReference>
<dbReference type="Proteomes" id="UP000000304">
    <property type="component" value="Chromosome 2R"/>
</dbReference>
<gene>
    <name evidence="15" type="primary">Dsim\GD25296</name>
    <name evidence="15" type="ORF">Dsim_GD25296</name>
</gene>
<evidence type="ECO:0000256" key="5">
    <source>
        <dbReference type="ARBA" id="ARBA00023052"/>
    </source>
</evidence>
<dbReference type="HOGENOM" id="CLU_013748_3_3_1"/>
<evidence type="ECO:0000259" key="14">
    <source>
        <dbReference type="Pfam" id="PF02776"/>
    </source>
</evidence>
<dbReference type="InterPro" id="IPR045025">
    <property type="entry name" value="HACL1-like"/>
</dbReference>
<keyword evidence="6" id="KW-0456">Lyase</keyword>
<evidence type="ECO:0000256" key="6">
    <source>
        <dbReference type="ARBA" id="ARBA00023239"/>
    </source>
</evidence>
<dbReference type="SUPFAM" id="SSF52518">
    <property type="entry name" value="Thiamin diphosphate-binding fold (THDP-binding)"/>
    <property type="match status" value="2"/>
</dbReference>
<comment type="catalytic activity">
    <reaction evidence="10">
        <text>2-hydroxyoctadecanoyl-CoA = heptadecanal + formyl-CoA</text>
        <dbReference type="Rhea" id="RHEA:55196"/>
        <dbReference type="ChEBI" id="CHEBI:57376"/>
        <dbReference type="ChEBI" id="CHEBI:74116"/>
        <dbReference type="ChEBI" id="CHEBI:138631"/>
    </reaction>
    <physiologicalReaction direction="left-to-right" evidence="10">
        <dbReference type="Rhea" id="RHEA:55197"/>
    </physiologicalReaction>
</comment>
<dbReference type="Gene3D" id="3.40.50.970">
    <property type="match status" value="3"/>
</dbReference>
<feature type="domain" description="Thiamine pyrophosphate enzyme N-terminal TPP-binding" evidence="14">
    <location>
        <begin position="6"/>
        <end position="91"/>
    </location>
</feature>
<evidence type="ECO:0000259" key="13">
    <source>
        <dbReference type="Pfam" id="PF02775"/>
    </source>
</evidence>
<keyword evidence="5 11" id="KW-0786">Thiamine pyrophosphate</keyword>
<sequence>MAEVEAVQIIAESLKQQGVEYVFGIIGIPVIELSMAFQAAGLKYIGMRNEQAACYAAQAIGYLTGKPGVCLVVSGPGLLHVTGGMANAQVELSRPYCKYAARPATAALIPLHVEKAVRYATYGRPGVAYLDFPGNILQSKAQEARIYKALAHPAPPLAYPPHDDVIRASKVLRQAKRPLVIVGKGSPYFYAENTLRHFIENTNLPFLPTPMGKGVVSDTAPQCVSSARTLALQKADVVLLLGARLNWILHFGKAPRYDKDVKFIQVDINPEELHNSVVASVAIQADIRPFAEQLFEQMNAVNFRFGYEQDWWKQLAVKCKQNRDTVQKMSLNTETPLNYYAVFHHLRELLPKDTIIVSEGANTMDIGRSMLLNEQPRHRLDAGTFGTMGVGPGFAVAAALFCRDFAPGKRVLCVEGDSAFGFSGMEIETMVRYKLPVTIVIVNNNGIYGGFDKDTFEAIRSEGDLTQITPPSALGVQVRYEEMMKMFGMKGYFCTEIEQLQAAVKAANQLTDRPTIINVAISPSSDRKPQSFNWLTESKL</sequence>
<dbReference type="CDD" id="cd02004">
    <property type="entry name" value="TPP_BZL_OCoD_HPCL"/>
    <property type="match status" value="1"/>
</dbReference>
<feature type="domain" description="Thiamine pyrophosphate enzyme TPP-binding" evidence="13">
    <location>
        <begin position="362"/>
        <end position="519"/>
    </location>
</feature>
<dbReference type="InterPro" id="IPR012001">
    <property type="entry name" value="Thiamin_PyroP_enz_TPP-bd_dom"/>
</dbReference>
<dbReference type="GO" id="GO:0000287">
    <property type="term" value="F:magnesium ion binding"/>
    <property type="evidence" value="ECO:0007669"/>
    <property type="project" value="InterPro"/>
</dbReference>
<dbReference type="AlphaFoldDB" id="B4QEK6"/>
<dbReference type="GO" id="GO:0005777">
    <property type="term" value="C:peroxisome"/>
    <property type="evidence" value="ECO:0007669"/>
    <property type="project" value="TreeGrafter"/>
</dbReference>
<evidence type="ECO:0000256" key="3">
    <source>
        <dbReference type="ARBA" id="ARBA00022723"/>
    </source>
</evidence>
<dbReference type="GO" id="GO:0001561">
    <property type="term" value="P:fatty acid alpha-oxidation"/>
    <property type="evidence" value="ECO:0007669"/>
    <property type="project" value="TreeGrafter"/>
</dbReference>
<evidence type="ECO:0000256" key="10">
    <source>
        <dbReference type="ARBA" id="ARBA00048738"/>
    </source>
</evidence>
<dbReference type="Pfam" id="PF02776">
    <property type="entry name" value="TPP_enzyme_N"/>
    <property type="match status" value="1"/>
</dbReference>
<dbReference type="FunFam" id="3.40.50.970:FF:000027">
    <property type="entry name" value="2-hydroxyacyl-CoA lyase 1"/>
    <property type="match status" value="1"/>
</dbReference>
<comment type="similarity">
    <text evidence="2 11">Belongs to the TPP enzyme family.</text>
</comment>
<organism evidence="15 16">
    <name type="scientific">Drosophila simulans</name>
    <name type="common">Fruit fly</name>
    <dbReference type="NCBI Taxonomy" id="7240"/>
    <lineage>
        <taxon>Eukaryota</taxon>
        <taxon>Metazoa</taxon>
        <taxon>Ecdysozoa</taxon>
        <taxon>Arthropoda</taxon>
        <taxon>Hexapoda</taxon>
        <taxon>Insecta</taxon>
        <taxon>Pterygota</taxon>
        <taxon>Neoptera</taxon>
        <taxon>Endopterygota</taxon>
        <taxon>Diptera</taxon>
        <taxon>Brachycera</taxon>
        <taxon>Muscomorpha</taxon>
        <taxon>Ephydroidea</taxon>
        <taxon>Drosophilidae</taxon>
        <taxon>Drosophila</taxon>
        <taxon>Sophophora</taxon>
    </lineage>
</organism>
<proteinExistence type="inferred from homology"/>
<evidence type="ECO:0000256" key="11">
    <source>
        <dbReference type="RuleBase" id="RU362132"/>
    </source>
</evidence>
<keyword evidence="16" id="KW-1185">Reference proteome</keyword>
<comment type="cofactor">
    <cofactor evidence="1">
        <name>thiamine diphosphate</name>
        <dbReference type="ChEBI" id="CHEBI:58937"/>
    </cofactor>
</comment>
<evidence type="ECO:0000256" key="9">
    <source>
        <dbReference type="ARBA" id="ARBA00044518"/>
    </source>
</evidence>
<dbReference type="SUPFAM" id="SSF52467">
    <property type="entry name" value="DHS-like NAD/FAD-binding domain"/>
    <property type="match status" value="1"/>
</dbReference>
<evidence type="ECO:0000256" key="4">
    <source>
        <dbReference type="ARBA" id="ARBA00022842"/>
    </source>
</evidence>
<evidence type="ECO:0000256" key="8">
    <source>
        <dbReference type="ARBA" id="ARBA00044454"/>
    </source>
</evidence>
<dbReference type="OrthoDB" id="16262at2759"/>
<dbReference type="OMA" id="YMGMIGM"/>
<dbReference type="Pfam" id="PF02775">
    <property type="entry name" value="TPP_enzyme_C"/>
    <property type="match status" value="1"/>
</dbReference>
<dbReference type="EC" id="4.1.2.63" evidence="9"/>
<dbReference type="STRING" id="7240.B4QEK6"/>
<protein>
    <recommendedName>
        <fullName evidence="9">2-hydroxyacyl-CoA lyase</fullName>
        <ecNumber evidence="9">4.1.2.63</ecNumber>
    </recommendedName>
</protein>
<dbReference type="PANTHER" id="PTHR43710">
    <property type="entry name" value="2-HYDROXYACYL-COA LYASE"/>
    <property type="match status" value="1"/>
</dbReference>
<keyword evidence="3" id="KW-0479">Metal-binding</keyword>
<name>B4QEK6_DROSI</name>
<dbReference type="PhylomeDB" id="B4QEK6"/>
<dbReference type="CDD" id="cd07035">
    <property type="entry name" value="TPP_PYR_POX_like"/>
    <property type="match status" value="1"/>
</dbReference>
<dbReference type="EMBL" id="CM000362">
    <property type="protein sequence ID" value="EDX07880.1"/>
    <property type="molecule type" value="Genomic_DNA"/>
</dbReference>
<evidence type="ECO:0000313" key="16">
    <source>
        <dbReference type="Proteomes" id="UP000000304"/>
    </source>
</evidence>
<dbReference type="GO" id="GO:0030976">
    <property type="term" value="F:thiamine pyrophosphate binding"/>
    <property type="evidence" value="ECO:0007669"/>
    <property type="project" value="InterPro"/>
</dbReference>
<dbReference type="InterPro" id="IPR029061">
    <property type="entry name" value="THDP-binding"/>
</dbReference>